<dbReference type="RefSeq" id="WP_048244925.1">
    <property type="nucleotide sequence ID" value="NZ_LDWR01000014.1"/>
</dbReference>
<protein>
    <submittedName>
        <fullName evidence="2">Uncharacterized protein</fullName>
    </submittedName>
</protein>
<evidence type="ECO:0000313" key="3">
    <source>
        <dbReference type="Proteomes" id="UP000036338"/>
    </source>
</evidence>
<gene>
    <name evidence="2" type="ORF">VL15_08730</name>
</gene>
<comment type="caution">
    <text evidence="2">The sequence shown here is derived from an EMBL/GenBank/DDBJ whole genome shotgun (WGS) entry which is preliminary data.</text>
</comment>
<accession>A0A0J5X7G5</accession>
<dbReference type="PATRIC" id="fig|292.27.peg.1335"/>
<evidence type="ECO:0000313" key="2">
    <source>
        <dbReference type="EMBL" id="KML60466.1"/>
    </source>
</evidence>
<dbReference type="EMBL" id="LDWR01000014">
    <property type="protein sequence ID" value="KML60466.1"/>
    <property type="molecule type" value="Genomic_DNA"/>
</dbReference>
<organism evidence="2 3">
    <name type="scientific">Burkholderia cepacia</name>
    <name type="common">Pseudomonas cepacia</name>
    <dbReference type="NCBI Taxonomy" id="292"/>
    <lineage>
        <taxon>Bacteria</taxon>
        <taxon>Pseudomonadati</taxon>
        <taxon>Pseudomonadota</taxon>
        <taxon>Betaproteobacteria</taxon>
        <taxon>Burkholderiales</taxon>
        <taxon>Burkholderiaceae</taxon>
        <taxon>Burkholderia</taxon>
        <taxon>Burkholderia cepacia complex</taxon>
    </lineage>
</organism>
<proteinExistence type="predicted"/>
<reference evidence="2 3" key="1">
    <citation type="submission" date="2015-05" db="EMBL/GenBank/DDBJ databases">
        <title>Draft genome of Burkholderia cepacia LK29.</title>
        <authorList>
            <person name="Chan X.Y."/>
        </authorList>
    </citation>
    <scope>NUCLEOTIDE SEQUENCE [LARGE SCALE GENOMIC DNA]</scope>
    <source>
        <strain evidence="2 3">LK29</strain>
    </source>
</reference>
<feature type="region of interest" description="Disordered" evidence="1">
    <location>
        <begin position="32"/>
        <end position="54"/>
    </location>
</feature>
<name>A0A0J5X7G5_BURCE</name>
<dbReference type="AlphaFoldDB" id="A0A0J5X7G5"/>
<dbReference type="Proteomes" id="UP000036338">
    <property type="component" value="Unassembled WGS sequence"/>
</dbReference>
<sequence length="307" mass="32177">MSASKAPAYFGLVVAVAAGVLISGNNRHSPSNVAPPLDMASAPAASEPQAVEPKLAPAMSWRQQTLSMGPLRLKANLPWFGENAICALPNPGDDEVGVCQRTTGGSDTSIWQIRVVTQRNRFVPVTWFDQAIQSLRALPVDVVTRQLGNEANAVANAGFTDASLLPPAELSGAIAIRGSAAAPAALSAGQPQSCVYAFLLAANRPTTVLYCADSDTESLTGAQNIVTSLLKLNASSEYKRGSLQAAEHSLYLKRLRAAGGPAGAPELVSSEQAYEQSAAAECAKYPLISQEHYDCSEAFAMNRLPAP</sequence>
<evidence type="ECO:0000256" key="1">
    <source>
        <dbReference type="SAM" id="MobiDB-lite"/>
    </source>
</evidence>